<dbReference type="InterPro" id="IPR023393">
    <property type="entry name" value="START-like_dom_sf"/>
</dbReference>
<name>A0ABN2JVH2_9ACTN</name>
<dbReference type="SUPFAM" id="SSF55961">
    <property type="entry name" value="Bet v1-like"/>
    <property type="match status" value="1"/>
</dbReference>
<comment type="caution">
    <text evidence="1">The sequence shown here is derived from an EMBL/GenBank/DDBJ whole genome shotgun (WGS) entry which is preliminary data.</text>
</comment>
<protein>
    <recommendedName>
        <fullName evidence="3">Carbon monoxide dehydrogenase subunit G</fullName>
    </recommendedName>
</protein>
<dbReference type="Pfam" id="PF10604">
    <property type="entry name" value="Polyketide_cyc2"/>
    <property type="match status" value="1"/>
</dbReference>
<gene>
    <name evidence="1" type="ORF">GCM10009710_20750</name>
</gene>
<reference evidence="1 2" key="1">
    <citation type="journal article" date="2019" name="Int. J. Syst. Evol. Microbiol.">
        <title>The Global Catalogue of Microorganisms (GCM) 10K type strain sequencing project: providing services to taxonomists for standard genome sequencing and annotation.</title>
        <authorList>
            <consortium name="The Broad Institute Genomics Platform"/>
            <consortium name="The Broad Institute Genome Sequencing Center for Infectious Disease"/>
            <person name="Wu L."/>
            <person name="Ma J."/>
        </authorList>
    </citation>
    <scope>NUCLEOTIDE SEQUENCE [LARGE SCALE GENOMIC DNA]</scope>
    <source>
        <strain evidence="1 2">JCM 13518</strain>
    </source>
</reference>
<dbReference type="Proteomes" id="UP001501057">
    <property type="component" value="Unassembled WGS sequence"/>
</dbReference>
<dbReference type="RefSeq" id="WP_344200991.1">
    <property type="nucleotide sequence ID" value="NZ_BAAAME010000004.1"/>
</dbReference>
<organism evidence="1 2">
    <name type="scientific">Aeromicrobium alkaliterrae</name>
    <dbReference type="NCBI Taxonomy" id="302168"/>
    <lineage>
        <taxon>Bacteria</taxon>
        <taxon>Bacillati</taxon>
        <taxon>Actinomycetota</taxon>
        <taxon>Actinomycetes</taxon>
        <taxon>Propionibacteriales</taxon>
        <taxon>Nocardioidaceae</taxon>
        <taxon>Aeromicrobium</taxon>
    </lineage>
</organism>
<dbReference type="Gene3D" id="3.30.530.20">
    <property type="match status" value="1"/>
</dbReference>
<proteinExistence type="predicted"/>
<evidence type="ECO:0000313" key="2">
    <source>
        <dbReference type="Proteomes" id="UP001501057"/>
    </source>
</evidence>
<dbReference type="EMBL" id="BAAAME010000004">
    <property type="protein sequence ID" value="GAA1740349.1"/>
    <property type="molecule type" value="Genomic_DNA"/>
</dbReference>
<sequence length="159" mass="17520">MTWFETSRTSEAVVTADRAAVWDVLVDPAAIADLTPLVERIEVDGEHWRWQLQTIPGLGVSIAPAFTVRLVTDEPHRIEFVHDPPEGRRERSGVEGVYLLDEVDQGTHLKIDLTVRVDLPLPRLTKPAVTTSMQGVLASMGKGFSSALLERLGAQQLDA</sequence>
<accession>A0ABN2JVH2</accession>
<dbReference type="InterPro" id="IPR019587">
    <property type="entry name" value="Polyketide_cyclase/dehydratase"/>
</dbReference>
<keyword evidence="2" id="KW-1185">Reference proteome</keyword>
<evidence type="ECO:0000313" key="1">
    <source>
        <dbReference type="EMBL" id="GAA1740349.1"/>
    </source>
</evidence>
<evidence type="ECO:0008006" key="3">
    <source>
        <dbReference type="Google" id="ProtNLM"/>
    </source>
</evidence>